<dbReference type="AlphaFoldDB" id="A0A926UTP4"/>
<keyword evidence="2" id="KW-1185">Reference proteome</keyword>
<dbReference type="RefSeq" id="WP_190350353.1">
    <property type="nucleotide sequence ID" value="NZ_JACJPY010000016.1"/>
</dbReference>
<sequence>MENYPHAPSGTPAETVALAFARALIDREYLQAHHMTTDEFQSQCSCPDMQQHFEAIAPIDGFAIPQIEIVLVMDDWSHKLPNDLQWIYVAIAGEFYSEAIAVVVADGQETLKIRSVEWGRP</sequence>
<organism evidence="1 2">
    <name type="scientific">Pseudanabaena cinerea FACHB-1277</name>
    <dbReference type="NCBI Taxonomy" id="2949581"/>
    <lineage>
        <taxon>Bacteria</taxon>
        <taxon>Bacillati</taxon>
        <taxon>Cyanobacteriota</taxon>
        <taxon>Cyanophyceae</taxon>
        <taxon>Pseudanabaenales</taxon>
        <taxon>Pseudanabaenaceae</taxon>
        <taxon>Pseudanabaena</taxon>
        <taxon>Pseudanabaena cinerea</taxon>
    </lineage>
</organism>
<comment type="caution">
    <text evidence="1">The sequence shown here is derived from an EMBL/GenBank/DDBJ whole genome shotgun (WGS) entry which is preliminary data.</text>
</comment>
<reference evidence="1" key="2">
    <citation type="submission" date="2020-08" db="EMBL/GenBank/DDBJ databases">
        <authorList>
            <person name="Chen M."/>
            <person name="Teng W."/>
            <person name="Zhao L."/>
            <person name="Hu C."/>
            <person name="Zhou Y."/>
            <person name="Han B."/>
            <person name="Song L."/>
            <person name="Shu W."/>
        </authorList>
    </citation>
    <scope>NUCLEOTIDE SEQUENCE</scope>
    <source>
        <strain evidence="1">FACHB-1277</strain>
    </source>
</reference>
<dbReference type="Proteomes" id="UP000631421">
    <property type="component" value="Unassembled WGS sequence"/>
</dbReference>
<protein>
    <submittedName>
        <fullName evidence="1">Uncharacterized protein</fullName>
    </submittedName>
</protein>
<evidence type="ECO:0000313" key="1">
    <source>
        <dbReference type="EMBL" id="MBD2149982.1"/>
    </source>
</evidence>
<reference evidence="1" key="1">
    <citation type="journal article" date="2015" name="ISME J.">
        <title>Draft Genome Sequence of Streptomyces incarnatus NRRL8089, which Produces the Nucleoside Antibiotic Sinefungin.</title>
        <authorList>
            <person name="Oshima K."/>
            <person name="Hattori M."/>
            <person name="Shimizu H."/>
            <person name="Fukuda K."/>
            <person name="Nemoto M."/>
            <person name="Inagaki K."/>
            <person name="Tamura T."/>
        </authorList>
    </citation>
    <scope>NUCLEOTIDE SEQUENCE</scope>
    <source>
        <strain evidence="1">FACHB-1277</strain>
    </source>
</reference>
<accession>A0A926UTP4</accession>
<gene>
    <name evidence="1" type="ORF">H6F44_07585</name>
</gene>
<proteinExistence type="predicted"/>
<dbReference type="EMBL" id="JACJPY010000016">
    <property type="protein sequence ID" value="MBD2149982.1"/>
    <property type="molecule type" value="Genomic_DNA"/>
</dbReference>
<evidence type="ECO:0000313" key="2">
    <source>
        <dbReference type="Proteomes" id="UP000631421"/>
    </source>
</evidence>
<name>A0A926UTP4_9CYAN</name>